<dbReference type="STRING" id="745531.A0A0C3SB36"/>
<keyword evidence="9" id="KW-1185">Reference proteome</keyword>
<gene>
    <name evidence="8" type="ORF">PHLGIDRAFT_102486</name>
</gene>
<accession>A0A0C3SB36</accession>
<dbReference type="NCBIfam" id="TIGR01499">
    <property type="entry name" value="folC"/>
    <property type="match status" value="1"/>
</dbReference>
<evidence type="ECO:0000256" key="5">
    <source>
        <dbReference type="ARBA" id="ARBA00022840"/>
    </source>
</evidence>
<dbReference type="GO" id="GO:0046872">
    <property type="term" value="F:metal ion binding"/>
    <property type="evidence" value="ECO:0007669"/>
    <property type="project" value="UniProtKB-KW"/>
</dbReference>
<evidence type="ECO:0000313" key="8">
    <source>
        <dbReference type="EMBL" id="KIP09717.1"/>
    </source>
</evidence>
<evidence type="ECO:0000256" key="6">
    <source>
        <dbReference type="ARBA" id="ARBA00022842"/>
    </source>
</evidence>
<evidence type="ECO:0000256" key="2">
    <source>
        <dbReference type="ARBA" id="ARBA00022598"/>
    </source>
</evidence>
<dbReference type="UniPathway" id="UPA00850"/>
<evidence type="ECO:0000259" key="7">
    <source>
        <dbReference type="Pfam" id="PF08245"/>
    </source>
</evidence>
<dbReference type="SUPFAM" id="SSF53244">
    <property type="entry name" value="MurD-like peptide ligases, peptide-binding domain"/>
    <property type="match status" value="1"/>
</dbReference>
<dbReference type="GO" id="GO:0005524">
    <property type="term" value="F:ATP binding"/>
    <property type="evidence" value="ECO:0007669"/>
    <property type="project" value="UniProtKB-KW"/>
</dbReference>
<protein>
    <recommendedName>
        <fullName evidence="7">Mur ligase central domain-containing protein</fullName>
    </recommendedName>
</protein>
<dbReference type="InterPro" id="IPR013221">
    <property type="entry name" value="Mur_ligase_cen"/>
</dbReference>
<evidence type="ECO:0000256" key="3">
    <source>
        <dbReference type="ARBA" id="ARBA00022723"/>
    </source>
</evidence>
<dbReference type="InterPro" id="IPR036565">
    <property type="entry name" value="Mur-like_cat_sf"/>
</dbReference>
<keyword evidence="4" id="KW-0547">Nucleotide-binding</keyword>
<comment type="similarity">
    <text evidence="1">Belongs to the folylpolyglutamate synthase family.</text>
</comment>
<dbReference type="AlphaFoldDB" id="A0A0C3SB36"/>
<dbReference type="PROSITE" id="PS01012">
    <property type="entry name" value="FOLYLPOLYGLU_SYNT_2"/>
    <property type="match status" value="1"/>
</dbReference>
<feature type="domain" description="Mur ligase central" evidence="7">
    <location>
        <begin position="27"/>
        <end position="255"/>
    </location>
</feature>
<proteinExistence type="inferred from homology"/>
<evidence type="ECO:0000256" key="1">
    <source>
        <dbReference type="ARBA" id="ARBA00008276"/>
    </source>
</evidence>
<dbReference type="GO" id="GO:0004326">
    <property type="term" value="F:tetrahydrofolylpolyglutamate synthase activity"/>
    <property type="evidence" value="ECO:0007669"/>
    <property type="project" value="InterPro"/>
</dbReference>
<keyword evidence="2" id="KW-0436">Ligase</keyword>
<keyword evidence="5" id="KW-0067">ATP-binding</keyword>
<sequence>MSIDLSLERIRRLLSHLPPYTRPTCHIAGTNGKGSVSALLSSIFSASSYSVGRFNSPHLVSVHDCIALNGEPVSPSMYAVMRRRVEEADREHATGCSSFELLTLTALQVFEQASVDIVVLEVGMGGRLDATNVVPDECVLISALTAVDLDHQAFLGNTVREIAQEKAAIAKPHKPFVFGPQNPSHSKVVKQVVRERVERVQGKLFPVILPTKRGCAATLDGHDHFPRLKDADVVNVLLPLQGEHQLANLGTAITVVSALLQGTPHELEFPLKITAATVSQGIQSTRWPGRLSFHTVTPPHPTTSAPDQRLLVLADGAHNAASAATLAAFLDEVLEGVTRPLDNENDAPAPRGRTLTLTYLLALSHSPPKTPAQTLTPLLAHARDVPDPRVRLVTRVGLLEFSPPEGMPWVRPVPPATIRDAVRGLLPDAEIWTADDPEASGEEQLGSALAWAAGRQRADAGAGGRVEGEGVVVIAGSLYLVADFYRMLQRQKMTEV</sequence>
<dbReference type="InterPro" id="IPR018109">
    <property type="entry name" value="Folylpolyglutamate_synth_CS"/>
</dbReference>
<dbReference type="EMBL" id="KN840463">
    <property type="protein sequence ID" value="KIP09717.1"/>
    <property type="molecule type" value="Genomic_DNA"/>
</dbReference>
<dbReference type="Pfam" id="PF08245">
    <property type="entry name" value="Mur_ligase_M"/>
    <property type="match status" value="1"/>
</dbReference>
<reference evidence="8 9" key="1">
    <citation type="journal article" date="2014" name="PLoS Genet.">
        <title>Analysis of the Phlebiopsis gigantea genome, transcriptome and secretome provides insight into its pioneer colonization strategies of wood.</title>
        <authorList>
            <person name="Hori C."/>
            <person name="Ishida T."/>
            <person name="Igarashi K."/>
            <person name="Samejima M."/>
            <person name="Suzuki H."/>
            <person name="Master E."/>
            <person name="Ferreira P."/>
            <person name="Ruiz-Duenas F.J."/>
            <person name="Held B."/>
            <person name="Canessa P."/>
            <person name="Larrondo L.F."/>
            <person name="Schmoll M."/>
            <person name="Druzhinina I.S."/>
            <person name="Kubicek C.P."/>
            <person name="Gaskell J.A."/>
            <person name="Kersten P."/>
            <person name="St John F."/>
            <person name="Glasner J."/>
            <person name="Sabat G."/>
            <person name="Splinter BonDurant S."/>
            <person name="Syed K."/>
            <person name="Yadav J."/>
            <person name="Mgbeahuruike A.C."/>
            <person name="Kovalchuk A."/>
            <person name="Asiegbu F.O."/>
            <person name="Lackner G."/>
            <person name="Hoffmeister D."/>
            <person name="Rencoret J."/>
            <person name="Gutierrez A."/>
            <person name="Sun H."/>
            <person name="Lindquist E."/>
            <person name="Barry K."/>
            <person name="Riley R."/>
            <person name="Grigoriev I.V."/>
            <person name="Henrissat B."/>
            <person name="Kues U."/>
            <person name="Berka R.M."/>
            <person name="Martinez A.T."/>
            <person name="Covert S.F."/>
            <person name="Blanchette R.A."/>
            <person name="Cullen D."/>
        </authorList>
    </citation>
    <scope>NUCLEOTIDE SEQUENCE [LARGE SCALE GENOMIC DNA]</scope>
    <source>
        <strain evidence="8 9">11061_1 CR5-6</strain>
    </source>
</reference>
<name>A0A0C3SB36_PHLG1</name>
<evidence type="ECO:0000256" key="4">
    <source>
        <dbReference type="ARBA" id="ARBA00022741"/>
    </source>
</evidence>
<dbReference type="OrthoDB" id="5212574at2759"/>
<evidence type="ECO:0000313" key="9">
    <source>
        <dbReference type="Proteomes" id="UP000053257"/>
    </source>
</evidence>
<dbReference type="Proteomes" id="UP000053257">
    <property type="component" value="Unassembled WGS sequence"/>
</dbReference>
<dbReference type="PANTHER" id="PTHR11136">
    <property type="entry name" value="FOLYLPOLYGLUTAMATE SYNTHASE-RELATED"/>
    <property type="match status" value="1"/>
</dbReference>
<dbReference type="InterPro" id="IPR036615">
    <property type="entry name" value="Mur_ligase_C_dom_sf"/>
</dbReference>
<keyword evidence="6" id="KW-0460">Magnesium</keyword>
<dbReference type="InterPro" id="IPR001645">
    <property type="entry name" value="Folylpolyglutamate_synth"/>
</dbReference>
<organism evidence="8 9">
    <name type="scientific">Phlebiopsis gigantea (strain 11061_1 CR5-6)</name>
    <name type="common">White-rot fungus</name>
    <name type="synonym">Peniophora gigantea</name>
    <dbReference type="NCBI Taxonomy" id="745531"/>
    <lineage>
        <taxon>Eukaryota</taxon>
        <taxon>Fungi</taxon>
        <taxon>Dikarya</taxon>
        <taxon>Basidiomycota</taxon>
        <taxon>Agaricomycotina</taxon>
        <taxon>Agaricomycetes</taxon>
        <taxon>Polyporales</taxon>
        <taxon>Phanerochaetaceae</taxon>
        <taxon>Phlebiopsis</taxon>
    </lineage>
</organism>
<keyword evidence="3" id="KW-0479">Metal-binding</keyword>
<dbReference type="SUPFAM" id="SSF53623">
    <property type="entry name" value="MurD-like peptide ligases, catalytic domain"/>
    <property type="match status" value="1"/>
</dbReference>
<dbReference type="GO" id="GO:0008841">
    <property type="term" value="F:dihydrofolate synthase activity"/>
    <property type="evidence" value="ECO:0007669"/>
    <property type="project" value="TreeGrafter"/>
</dbReference>
<dbReference type="Gene3D" id="3.90.190.20">
    <property type="entry name" value="Mur ligase, C-terminal domain"/>
    <property type="match status" value="1"/>
</dbReference>
<dbReference type="PANTHER" id="PTHR11136:SF0">
    <property type="entry name" value="DIHYDROFOLATE SYNTHETASE-RELATED"/>
    <property type="match status" value="1"/>
</dbReference>
<dbReference type="GO" id="GO:0005739">
    <property type="term" value="C:mitochondrion"/>
    <property type="evidence" value="ECO:0007669"/>
    <property type="project" value="TreeGrafter"/>
</dbReference>
<dbReference type="Gene3D" id="3.40.1190.10">
    <property type="entry name" value="Mur-like, catalytic domain"/>
    <property type="match status" value="1"/>
</dbReference>
<dbReference type="HOGENOM" id="CLU_015869_2_0_1"/>
<dbReference type="GO" id="GO:0005829">
    <property type="term" value="C:cytosol"/>
    <property type="evidence" value="ECO:0007669"/>
    <property type="project" value="TreeGrafter"/>
</dbReference>